<proteinExistence type="predicted"/>
<keyword evidence="2" id="KW-1185">Reference proteome</keyword>
<accession>A0AC59EWL4</accession>
<dbReference type="EMBL" id="KC662249">
    <property type="protein sequence ID" value="AGM15355.1"/>
    <property type="molecule type" value="Genomic_DNA"/>
</dbReference>
<gene>
    <name evidence="1" type="ORF">PGCG_00043</name>
</gene>
<organism evidence="1 2">
    <name type="scientific">Phaeocystis globosa virus PgV-16T</name>
    <dbReference type="NCBI Taxonomy" id="3071227"/>
    <lineage>
        <taxon>Viruses</taxon>
        <taxon>Varidnaviria</taxon>
        <taxon>Bamfordvirae</taxon>
        <taxon>Nucleocytoviricota</taxon>
        <taxon>Megaviricetes</taxon>
        <taxon>Imitervirales</taxon>
        <taxon>Mesomimiviridae</taxon>
        <taxon>Tethysvirus</taxon>
        <taxon>Tethysvirus hollandense</taxon>
    </lineage>
</organism>
<protein>
    <submittedName>
        <fullName evidence="1">Replication factor C large subunit</fullName>
    </submittedName>
</protein>
<evidence type="ECO:0000313" key="2">
    <source>
        <dbReference type="Proteomes" id="UP000204225"/>
    </source>
</evidence>
<dbReference type="Proteomes" id="UP000204225">
    <property type="component" value="Segment"/>
</dbReference>
<sequence>METINLDDILERNDIASEIDNILKNFNKDEKYKRGVYIYGDSGIGKTKFILNLLKKLNYDVIYYDNSVIRNKSLIDTIGSQNLSNSNVYSLFTNKPKRIVVVIDDIDGMNYGDKNGIISLIKLIRVKKTKKQKLENLTNNPIICINNKNSDKKISELMKVCHVFELKNPSNTQILDIVNNLLPNIFRYSVIENRLINRNILDFLNNNLISIDKLMFYEKNNIIYKKFYENYTLNVSETNDNIKIITKDFLENSYDFTKINNILESDRTILSLLFHENIIQILNGGNLEVYLKILENYIFSDYIDRIIFQKQIWQLTEMNYIIKLFQNNFILKTNELLKPINIEDVIFTKILTKYSSEYNNYIFIYNLLQSFLIDKKDIHILFYNLDKKHDINEIIYLLENYNISKLEIIRIVKLINQLIDYQDNNKNKEIEIDEIVMD</sequence>
<evidence type="ECO:0000313" key="1">
    <source>
        <dbReference type="EMBL" id="AGM15355.1"/>
    </source>
</evidence>
<name>A0AC59EWL4_9VIRU</name>
<reference evidence="1 2" key="1">
    <citation type="journal article" date="2013" name="Proc. Natl. Acad. Sci. U.S.A.">
        <title>Genome of Phaeocystis globosa virus PgV-16T highlights the common ancestry of the largest known DNA viruses infecting eukaryotes.</title>
        <authorList>
            <person name="Santini S."/>
            <person name="Jeudy S."/>
            <person name="Bartoli J."/>
            <person name="Poirot O."/>
            <person name="Lescot M."/>
            <person name="Abergel C."/>
            <person name="Barbe V."/>
            <person name="Wommack K.E."/>
            <person name="Noordeloos A.A."/>
            <person name="Brussaard C.P."/>
            <person name="Claverie J.M."/>
        </authorList>
    </citation>
    <scope>NUCLEOTIDE SEQUENCE [LARGE SCALE GENOMIC DNA]</scope>
    <source>
        <strain evidence="1 2">16T</strain>
    </source>
</reference>